<keyword evidence="7 15" id="KW-0067">ATP-binding</keyword>
<keyword evidence="5 15" id="KW-0378">Hydrolase</keyword>
<evidence type="ECO:0000256" key="15">
    <source>
        <dbReference type="RuleBase" id="RU363016"/>
    </source>
</evidence>
<keyword evidence="11" id="KW-0413">Isomerase</keyword>
<gene>
    <name evidence="18" type="ordered locus">Dtox_1164</name>
</gene>
<comment type="catalytic activity">
    <reaction evidence="14 15">
        <text>ATP + H2O = ADP + phosphate + H(+)</text>
        <dbReference type="Rhea" id="RHEA:13065"/>
        <dbReference type="ChEBI" id="CHEBI:15377"/>
        <dbReference type="ChEBI" id="CHEBI:15378"/>
        <dbReference type="ChEBI" id="CHEBI:30616"/>
        <dbReference type="ChEBI" id="CHEBI:43474"/>
        <dbReference type="ChEBI" id="CHEBI:456216"/>
        <dbReference type="EC" id="5.6.2.4"/>
    </reaction>
</comment>
<keyword evidence="4 15" id="KW-0227">DNA damage</keyword>
<dbReference type="SUPFAM" id="SSF50249">
    <property type="entry name" value="Nucleic acid-binding proteins"/>
    <property type="match status" value="1"/>
</dbReference>
<dbReference type="InterPro" id="IPR012340">
    <property type="entry name" value="NA-bd_OB-fold"/>
</dbReference>
<organism evidence="18 19">
    <name type="scientific">Desulfofarcimen acetoxidans (strain ATCC 49208 / DSM 771 / KCTC 5769 / VKM B-1644 / 5575)</name>
    <name type="common">Desulfotomaculum acetoxidans</name>
    <dbReference type="NCBI Taxonomy" id="485916"/>
    <lineage>
        <taxon>Bacteria</taxon>
        <taxon>Bacillati</taxon>
        <taxon>Bacillota</taxon>
        <taxon>Clostridia</taxon>
        <taxon>Eubacteriales</taxon>
        <taxon>Peptococcaceae</taxon>
        <taxon>Desulfofarcimen</taxon>
    </lineage>
</organism>
<dbReference type="NCBIfam" id="NF008168">
    <property type="entry name" value="PRK10917.2-2"/>
    <property type="match status" value="1"/>
</dbReference>
<dbReference type="PROSITE" id="PS51194">
    <property type="entry name" value="HELICASE_CTER"/>
    <property type="match status" value="1"/>
</dbReference>
<dbReference type="Gene3D" id="2.40.50.140">
    <property type="entry name" value="Nucleic acid-binding proteins"/>
    <property type="match status" value="1"/>
</dbReference>
<dbReference type="InterPro" id="IPR001650">
    <property type="entry name" value="Helicase_C-like"/>
</dbReference>
<dbReference type="InterPro" id="IPR011545">
    <property type="entry name" value="DEAD/DEAH_box_helicase_dom"/>
</dbReference>
<dbReference type="InterPro" id="IPR004609">
    <property type="entry name" value="ATP-dep_DNA_helicase_RecG"/>
</dbReference>
<sequence length="692" mass="78751">MNLIQKISTPIQYVKTVGPQRASMLQKLGIYTVRDMLYYFPRRYEERKLIEFVNECSQDDTVSVRGTVLGSQDLKLRQGLTATKVALSDGMNIFYAVWFNQPHIKKQIAPGLTITVTGKVDQRYGAVQIRVADFELNNSSVAENYWCSIVPVYALSEKINQKFLRGLIKTCLEEYTSEQEEFIPENLIKKYRLLPLNRSLLWMHQPQNILETEKARRRLIFEELFLLQLLLAARKRTITRKLKFFTYSDKNEILKKFLNNLSFGLTPAQSRVWQEIMTDMHRSVPMYRLLQGDVGSGKTVISTLALLKAAENGLQGALMVPTEILAEQHYLFLKRYMEPLGINVGLLTGKMKKAEKNMAFQLIESGQMQIVIGTHALIQENIAFKHLAMAVIDEQHRFGVRQRATLQDKGICPDMLVMTATPIPRTLAMTLYGDLDISVIDQLPPGRKPIKTHVIYENKLPDTYEFMRKQIRIGRQAYIICPLVEESEHVESQAAIDLALELSEGELADFSVGLLHGRMKSELKEEVMTKFRLGEIDALVTTTVIEVGVDVPNATVMVILDADRFGLAQLHQLRGRVGRGLEQSYCILVANPKTDEARARLAAMHRSEDGFYLAEQDLRIRGPGEFCGTRQSGLPDLKVADLIRDWKILEVARQEAIDLLASDPELKKPENEALLREIRTRFPDSVQFAHIG</sequence>
<evidence type="ECO:0000313" key="18">
    <source>
        <dbReference type="EMBL" id="ACV62049.1"/>
    </source>
</evidence>
<keyword evidence="6 15" id="KW-0347">Helicase</keyword>
<evidence type="ECO:0000256" key="5">
    <source>
        <dbReference type="ARBA" id="ARBA00022801"/>
    </source>
</evidence>
<accession>C8W567</accession>
<dbReference type="PANTHER" id="PTHR47964:SF1">
    <property type="entry name" value="ATP-DEPENDENT DNA HELICASE HOMOLOG RECG, CHLOROPLASTIC"/>
    <property type="match status" value="1"/>
</dbReference>
<dbReference type="CDD" id="cd17992">
    <property type="entry name" value="DEXHc_RecG"/>
    <property type="match status" value="1"/>
</dbReference>
<evidence type="ECO:0000256" key="8">
    <source>
        <dbReference type="ARBA" id="ARBA00023125"/>
    </source>
</evidence>
<dbReference type="NCBIfam" id="TIGR00643">
    <property type="entry name" value="recG"/>
    <property type="match status" value="1"/>
</dbReference>
<evidence type="ECO:0000256" key="7">
    <source>
        <dbReference type="ARBA" id="ARBA00022840"/>
    </source>
</evidence>
<comment type="catalytic activity">
    <reaction evidence="12 15">
        <text>Couples ATP hydrolysis with the unwinding of duplex DNA by translocating in the 3'-5' direction.</text>
        <dbReference type="EC" id="5.6.2.4"/>
    </reaction>
</comment>
<dbReference type="SMART" id="SM00487">
    <property type="entry name" value="DEXDc"/>
    <property type="match status" value="1"/>
</dbReference>
<dbReference type="InterPro" id="IPR027417">
    <property type="entry name" value="P-loop_NTPase"/>
</dbReference>
<keyword evidence="9 15" id="KW-0233">DNA recombination</keyword>
<dbReference type="Pfam" id="PF17191">
    <property type="entry name" value="RecG_wedge"/>
    <property type="match status" value="1"/>
</dbReference>
<evidence type="ECO:0000259" key="17">
    <source>
        <dbReference type="PROSITE" id="PS51194"/>
    </source>
</evidence>
<keyword evidence="19" id="KW-1185">Reference proteome</keyword>
<dbReference type="Proteomes" id="UP000002217">
    <property type="component" value="Chromosome"/>
</dbReference>
<dbReference type="HOGENOM" id="CLU_005122_7_1_9"/>
<evidence type="ECO:0000256" key="12">
    <source>
        <dbReference type="ARBA" id="ARBA00034617"/>
    </source>
</evidence>
<dbReference type="GO" id="GO:0006281">
    <property type="term" value="P:DNA repair"/>
    <property type="evidence" value="ECO:0007669"/>
    <property type="project" value="UniProtKB-UniRule"/>
</dbReference>
<evidence type="ECO:0000256" key="9">
    <source>
        <dbReference type="ARBA" id="ARBA00023172"/>
    </source>
</evidence>
<keyword evidence="3 15" id="KW-0547">Nucleotide-binding</keyword>
<dbReference type="SMART" id="SM00490">
    <property type="entry name" value="HELICc"/>
    <property type="match status" value="1"/>
</dbReference>
<proteinExistence type="inferred from homology"/>
<dbReference type="GO" id="GO:0043138">
    <property type="term" value="F:3'-5' DNA helicase activity"/>
    <property type="evidence" value="ECO:0007669"/>
    <property type="project" value="UniProtKB-EC"/>
</dbReference>
<dbReference type="InterPro" id="IPR047112">
    <property type="entry name" value="RecG/Mfd"/>
</dbReference>
<dbReference type="Pfam" id="PF00271">
    <property type="entry name" value="Helicase_C"/>
    <property type="match status" value="1"/>
</dbReference>
<evidence type="ECO:0000256" key="3">
    <source>
        <dbReference type="ARBA" id="ARBA00022741"/>
    </source>
</evidence>
<feature type="domain" description="Helicase ATP-binding" evidence="16">
    <location>
        <begin position="279"/>
        <end position="440"/>
    </location>
</feature>
<keyword evidence="10 15" id="KW-0234">DNA repair</keyword>
<evidence type="ECO:0000259" key="16">
    <source>
        <dbReference type="PROSITE" id="PS51192"/>
    </source>
</evidence>
<dbReference type="GO" id="GO:0006310">
    <property type="term" value="P:DNA recombination"/>
    <property type="evidence" value="ECO:0007669"/>
    <property type="project" value="UniProtKB-UniRule"/>
</dbReference>
<evidence type="ECO:0000256" key="2">
    <source>
        <dbReference type="ARBA" id="ARBA00017846"/>
    </source>
</evidence>
<dbReference type="KEGG" id="dae:Dtox_1164"/>
<dbReference type="EMBL" id="CP001720">
    <property type="protein sequence ID" value="ACV62049.1"/>
    <property type="molecule type" value="Genomic_DNA"/>
</dbReference>
<dbReference type="EC" id="5.6.2.4" evidence="13 15"/>
<evidence type="ECO:0000256" key="10">
    <source>
        <dbReference type="ARBA" id="ARBA00023204"/>
    </source>
</evidence>
<keyword evidence="8" id="KW-0238">DNA-binding</keyword>
<dbReference type="InterPro" id="IPR045562">
    <property type="entry name" value="RecG_dom3_C"/>
</dbReference>
<evidence type="ECO:0000256" key="1">
    <source>
        <dbReference type="ARBA" id="ARBA00007504"/>
    </source>
</evidence>
<comment type="function">
    <text evidence="15">Plays a critical role in recombination and DNA repair. Helps process Holliday junction intermediates to mature products by catalyzing branch migration. Has replication fork regression activity, unwinds stalled or blocked replication forks to make a HJ that can be resolved. Has a DNA unwinding activity characteristic of a DNA helicase with 3'-5' polarity.</text>
</comment>
<dbReference type="CDD" id="cd04488">
    <property type="entry name" value="RecG_wedge_OBF"/>
    <property type="match status" value="1"/>
</dbReference>
<evidence type="ECO:0000256" key="6">
    <source>
        <dbReference type="ARBA" id="ARBA00022806"/>
    </source>
</evidence>
<feature type="domain" description="Helicase C-terminal" evidence="17">
    <location>
        <begin position="459"/>
        <end position="619"/>
    </location>
</feature>
<dbReference type="PROSITE" id="PS51192">
    <property type="entry name" value="HELICASE_ATP_BIND_1"/>
    <property type="match status" value="1"/>
</dbReference>
<protein>
    <recommendedName>
        <fullName evidence="2 15">ATP-dependent DNA helicase RecG</fullName>
        <ecNumber evidence="13 15">5.6.2.4</ecNumber>
    </recommendedName>
</protein>
<dbReference type="InterPro" id="IPR033454">
    <property type="entry name" value="RecG_wedge"/>
</dbReference>
<dbReference type="NCBIfam" id="NF008165">
    <property type="entry name" value="PRK10917.1-3"/>
    <property type="match status" value="1"/>
</dbReference>
<dbReference type="OrthoDB" id="9804325at2"/>
<dbReference type="Gene3D" id="3.40.50.300">
    <property type="entry name" value="P-loop containing nucleotide triphosphate hydrolases"/>
    <property type="match status" value="2"/>
</dbReference>
<reference evidence="18 19" key="1">
    <citation type="journal article" date="2009" name="Stand. Genomic Sci.">
        <title>Complete genome sequence of Desulfotomaculum acetoxidans type strain (5575).</title>
        <authorList>
            <person name="Spring S."/>
            <person name="Lapidus A."/>
            <person name="Schroder M."/>
            <person name="Gleim D."/>
            <person name="Sims D."/>
            <person name="Meincke L."/>
            <person name="Glavina Del Rio T."/>
            <person name="Tice H."/>
            <person name="Copeland A."/>
            <person name="Cheng J.F."/>
            <person name="Lucas S."/>
            <person name="Chen F."/>
            <person name="Nolan M."/>
            <person name="Bruce D."/>
            <person name="Goodwin L."/>
            <person name="Pitluck S."/>
            <person name="Ivanova N."/>
            <person name="Mavromatis K."/>
            <person name="Mikhailova N."/>
            <person name="Pati A."/>
            <person name="Chen A."/>
            <person name="Palaniappan K."/>
            <person name="Land M."/>
            <person name="Hauser L."/>
            <person name="Chang Y.J."/>
            <person name="Jeffries C.D."/>
            <person name="Chain P."/>
            <person name="Saunders E."/>
            <person name="Brettin T."/>
            <person name="Detter J.C."/>
            <person name="Goker M."/>
            <person name="Bristow J."/>
            <person name="Eisen J.A."/>
            <person name="Markowitz V."/>
            <person name="Hugenholtz P."/>
            <person name="Kyrpides N.C."/>
            <person name="Klenk H.P."/>
            <person name="Han C."/>
        </authorList>
    </citation>
    <scope>NUCLEOTIDE SEQUENCE [LARGE SCALE GENOMIC DNA]</scope>
    <source>
        <strain evidence="19">ATCC 49208 / DSM 771 / VKM B-1644</strain>
    </source>
</reference>
<name>C8W567_DESAS</name>
<dbReference type="eggNOG" id="COG1200">
    <property type="taxonomic scope" value="Bacteria"/>
</dbReference>
<dbReference type="Pfam" id="PF19833">
    <property type="entry name" value="RecG_dom3_C"/>
    <property type="match status" value="1"/>
</dbReference>
<dbReference type="GO" id="GO:0005524">
    <property type="term" value="F:ATP binding"/>
    <property type="evidence" value="ECO:0007669"/>
    <property type="project" value="UniProtKB-KW"/>
</dbReference>
<dbReference type="RefSeq" id="WP_015756764.1">
    <property type="nucleotide sequence ID" value="NC_013216.1"/>
</dbReference>
<dbReference type="AlphaFoldDB" id="C8W567"/>
<evidence type="ECO:0000256" key="4">
    <source>
        <dbReference type="ARBA" id="ARBA00022763"/>
    </source>
</evidence>
<comment type="similarity">
    <text evidence="1 15">Belongs to the helicase family. RecG subfamily.</text>
</comment>
<dbReference type="GO" id="GO:0016887">
    <property type="term" value="F:ATP hydrolysis activity"/>
    <property type="evidence" value="ECO:0007669"/>
    <property type="project" value="RHEA"/>
</dbReference>
<evidence type="ECO:0000313" key="19">
    <source>
        <dbReference type="Proteomes" id="UP000002217"/>
    </source>
</evidence>
<dbReference type="GO" id="GO:0003677">
    <property type="term" value="F:DNA binding"/>
    <property type="evidence" value="ECO:0007669"/>
    <property type="project" value="UniProtKB-KW"/>
</dbReference>
<dbReference type="InterPro" id="IPR014001">
    <property type="entry name" value="Helicase_ATP-bd"/>
</dbReference>
<dbReference type="PANTHER" id="PTHR47964">
    <property type="entry name" value="ATP-DEPENDENT DNA HELICASE HOMOLOG RECG, CHLOROPLASTIC"/>
    <property type="match status" value="1"/>
</dbReference>
<dbReference type="SUPFAM" id="SSF52540">
    <property type="entry name" value="P-loop containing nucleoside triphosphate hydrolases"/>
    <property type="match status" value="2"/>
</dbReference>
<evidence type="ECO:0000256" key="14">
    <source>
        <dbReference type="ARBA" id="ARBA00048988"/>
    </source>
</evidence>
<dbReference type="Pfam" id="PF00270">
    <property type="entry name" value="DEAD"/>
    <property type="match status" value="1"/>
</dbReference>
<dbReference type="STRING" id="485916.Dtox_1164"/>
<evidence type="ECO:0000256" key="13">
    <source>
        <dbReference type="ARBA" id="ARBA00034808"/>
    </source>
</evidence>
<evidence type="ECO:0000256" key="11">
    <source>
        <dbReference type="ARBA" id="ARBA00023235"/>
    </source>
</evidence>